<keyword evidence="9" id="KW-0406">Ion transport</keyword>
<proteinExistence type="inferred from homology"/>
<dbReference type="InterPro" id="IPR054765">
    <property type="entry name" value="SLBB_dom"/>
</dbReference>
<keyword evidence="11 15" id="KW-0472">Membrane</keyword>
<comment type="similarity">
    <text evidence="2">Belongs to the BexD/CtrA/VexA family.</text>
</comment>
<dbReference type="GO" id="GO:0015159">
    <property type="term" value="F:polysaccharide transmembrane transporter activity"/>
    <property type="evidence" value="ECO:0007669"/>
    <property type="project" value="InterPro"/>
</dbReference>
<keyword evidence="4" id="KW-1134">Transmembrane beta strand</keyword>
<keyword evidence="14" id="KW-0449">Lipoprotein</keyword>
<keyword evidence="8" id="KW-0625">Polysaccharide transport</keyword>
<dbReference type="GO" id="GO:0009279">
    <property type="term" value="C:cell outer membrane"/>
    <property type="evidence" value="ECO:0007669"/>
    <property type="project" value="UniProtKB-SubCell"/>
</dbReference>
<evidence type="ECO:0000256" key="9">
    <source>
        <dbReference type="ARBA" id="ARBA00023065"/>
    </source>
</evidence>
<evidence type="ECO:0000259" key="17">
    <source>
        <dbReference type="Pfam" id="PF22461"/>
    </source>
</evidence>
<keyword evidence="5" id="KW-0762">Sugar transport</keyword>
<feature type="domain" description="SLBB" evidence="17">
    <location>
        <begin position="154"/>
        <end position="232"/>
    </location>
</feature>
<dbReference type="GO" id="GO:0006811">
    <property type="term" value="P:monoatomic ion transport"/>
    <property type="evidence" value="ECO:0007669"/>
    <property type="project" value="UniProtKB-KW"/>
</dbReference>
<dbReference type="Proteomes" id="UP000290204">
    <property type="component" value="Unassembled WGS sequence"/>
</dbReference>
<name>A0A4Q1CD89_9BACT</name>
<evidence type="ECO:0000313" key="18">
    <source>
        <dbReference type="EMBL" id="RXK57446.1"/>
    </source>
</evidence>
<organism evidence="18 19">
    <name type="scientific">Lacibacter luteus</name>
    <dbReference type="NCBI Taxonomy" id="2508719"/>
    <lineage>
        <taxon>Bacteria</taxon>
        <taxon>Pseudomonadati</taxon>
        <taxon>Bacteroidota</taxon>
        <taxon>Chitinophagia</taxon>
        <taxon>Chitinophagales</taxon>
        <taxon>Chitinophagaceae</taxon>
        <taxon>Lacibacter</taxon>
    </lineage>
</organism>
<evidence type="ECO:0000256" key="14">
    <source>
        <dbReference type="ARBA" id="ARBA00023288"/>
    </source>
</evidence>
<dbReference type="Gene3D" id="3.10.560.10">
    <property type="entry name" value="Outer membrane lipoprotein wza domain like"/>
    <property type="match status" value="1"/>
</dbReference>
<keyword evidence="7" id="KW-0732">Signal</keyword>
<keyword evidence="12" id="KW-0564">Palmitate</keyword>
<evidence type="ECO:0000256" key="3">
    <source>
        <dbReference type="ARBA" id="ARBA00022448"/>
    </source>
</evidence>
<dbReference type="Pfam" id="PF02563">
    <property type="entry name" value="Poly_export"/>
    <property type="match status" value="1"/>
</dbReference>
<dbReference type="OrthoDB" id="662756at2"/>
<evidence type="ECO:0000259" key="16">
    <source>
        <dbReference type="Pfam" id="PF02563"/>
    </source>
</evidence>
<evidence type="ECO:0000256" key="13">
    <source>
        <dbReference type="ARBA" id="ARBA00023237"/>
    </source>
</evidence>
<evidence type="ECO:0000256" key="6">
    <source>
        <dbReference type="ARBA" id="ARBA00022692"/>
    </source>
</evidence>
<reference evidence="18 19" key="1">
    <citation type="submission" date="2019-01" db="EMBL/GenBank/DDBJ databases">
        <title>Lacibacter sp. strain TTM-7.</title>
        <authorList>
            <person name="Chen W.-M."/>
        </authorList>
    </citation>
    <scope>NUCLEOTIDE SEQUENCE [LARGE SCALE GENOMIC DNA]</scope>
    <source>
        <strain evidence="18 19">TTM-7</strain>
    </source>
</reference>
<dbReference type="InterPro" id="IPR003715">
    <property type="entry name" value="Poly_export_N"/>
</dbReference>
<evidence type="ECO:0000256" key="15">
    <source>
        <dbReference type="SAM" id="Phobius"/>
    </source>
</evidence>
<keyword evidence="6 15" id="KW-0812">Transmembrane</keyword>
<comment type="subcellular location">
    <subcellularLocation>
        <location evidence="1">Cell outer membrane</location>
        <topology evidence="1">Multi-pass membrane protein</topology>
    </subcellularLocation>
</comment>
<evidence type="ECO:0000256" key="11">
    <source>
        <dbReference type="ARBA" id="ARBA00023136"/>
    </source>
</evidence>
<keyword evidence="13" id="KW-0998">Cell outer membrane</keyword>
<evidence type="ECO:0000256" key="10">
    <source>
        <dbReference type="ARBA" id="ARBA00023114"/>
    </source>
</evidence>
<dbReference type="GO" id="GO:0015288">
    <property type="term" value="F:porin activity"/>
    <property type="evidence" value="ECO:0007669"/>
    <property type="project" value="UniProtKB-KW"/>
</dbReference>
<evidence type="ECO:0008006" key="20">
    <source>
        <dbReference type="Google" id="ProtNLM"/>
    </source>
</evidence>
<keyword evidence="10" id="KW-0626">Porin</keyword>
<evidence type="ECO:0000256" key="5">
    <source>
        <dbReference type="ARBA" id="ARBA00022597"/>
    </source>
</evidence>
<evidence type="ECO:0000256" key="4">
    <source>
        <dbReference type="ARBA" id="ARBA00022452"/>
    </source>
</evidence>
<gene>
    <name evidence="18" type="ORF">ESA94_21170</name>
</gene>
<evidence type="ECO:0000256" key="12">
    <source>
        <dbReference type="ARBA" id="ARBA00023139"/>
    </source>
</evidence>
<keyword evidence="19" id="KW-1185">Reference proteome</keyword>
<dbReference type="PANTHER" id="PTHR33619">
    <property type="entry name" value="POLYSACCHARIDE EXPORT PROTEIN GFCE-RELATED"/>
    <property type="match status" value="1"/>
</dbReference>
<sequence length="271" mass="30016">MINMIRTLVMPAMVMLLLLNSCVPPEKLRKETVYFNEGLDTAKLNTYQLVEPVIQKGDLLQISISSRSSSANMLFSQNYTSAPSGAGGANATTTVGGNEYLVDITSGEIKLPLLGIIHADGMTKPELEKEIVKRAGEYLKEDPIVNIRYKNFRVTFHGQVGSPGPVLSTSERLTFLDALAEAGGVAQGGDLKNILIIREQNGKRSMHTVDLTRGDFFQSPNYYLKQNDIVYVQPTKRFLQSTDQTTQRTFQYVSFGLSLINVVVILSTLFR</sequence>
<dbReference type="PANTHER" id="PTHR33619:SF3">
    <property type="entry name" value="POLYSACCHARIDE EXPORT PROTEIN GFCE-RELATED"/>
    <property type="match status" value="1"/>
</dbReference>
<dbReference type="GO" id="GO:0046930">
    <property type="term" value="C:pore complex"/>
    <property type="evidence" value="ECO:0007669"/>
    <property type="project" value="UniProtKB-KW"/>
</dbReference>
<feature type="domain" description="Polysaccharide export protein N-terminal" evidence="16">
    <location>
        <begin position="53"/>
        <end position="148"/>
    </location>
</feature>
<protein>
    <recommendedName>
        <fullName evidence="20">Polysaccharide export protein</fullName>
    </recommendedName>
</protein>
<dbReference type="InterPro" id="IPR049712">
    <property type="entry name" value="Poly_export"/>
</dbReference>
<keyword evidence="15" id="KW-1133">Transmembrane helix</keyword>
<evidence type="ECO:0000256" key="2">
    <source>
        <dbReference type="ARBA" id="ARBA00009450"/>
    </source>
</evidence>
<dbReference type="EMBL" id="SDHW01000011">
    <property type="protein sequence ID" value="RXK57446.1"/>
    <property type="molecule type" value="Genomic_DNA"/>
</dbReference>
<comment type="caution">
    <text evidence="18">The sequence shown here is derived from an EMBL/GenBank/DDBJ whole genome shotgun (WGS) entry which is preliminary data.</text>
</comment>
<evidence type="ECO:0000256" key="8">
    <source>
        <dbReference type="ARBA" id="ARBA00023047"/>
    </source>
</evidence>
<dbReference type="AlphaFoldDB" id="A0A4Q1CD89"/>
<accession>A0A4Q1CD89</accession>
<evidence type="ECO:0000256" key="7">
    <source>
        <dbReference type="ARBA" id="ARBA00022729"/>
    </source>
</evidence>
<keyword evidence="3" id="KW-0813">Transport</keyword>
<evidence type="ECO:0000256" key="1">
    <source>
        <dbReference type="ARBA" id="ARBA00004571"/>
    </source>
</evidence>
<dbReference type="Pfam" id="PF22461">
    <property type="entry name" value="SLBB_2"/>
    <property type="match status" value="1"/>
</dbReference>
<evidence type="ECO:0000313" key="19">
    <source>
        <dbReference type="Proteomes" id="UP000290204"/>
    </source>
</evidence>
<feature type="transmembrane region" description="Helical" evidence="15">
    <location>
        <begin position="250"/>
        <end position="270"/>
    </location>
</feature>